<dbReference type="Pfam" id="PF03083">
    <property type="entry name" value="MtN3_slv"/>
    <property type="match status" value="1"/>
</dbReference>
<dbReference type="FunFam" id="1.20.1280.290:FF:000004">
    <property type="entry name" value="Sugar transporter SWEET"/>
    <property type="match status" value="1"/>
</dbReference>
<evidence type="ECO:0000256" key="7">
    <source>
        <dbReference type="ARBA" id="ARBA00022597"/>
    </source>
</evidence>
<dbReference type="Gene3D" id="1.20.1280.290">
    <property type="match status" value="1"/>
</dbReference>
<evidence type="ECO:0000256" key="1">
    <source>
        <dbReference type="ARBA" id="ARBA00004651"/>
    </source>
</evidence>
<evidence type="ECO:0000256" key="5">
    <source>
        <dbReference type="ARBA" id="ARBA00022448"/>
    </source>
</evidence>
<dbReference type="AlphaFoldDB" id="A0A8T1C1N5"/>
<dbReference type="PANTHER" id="PTHR10791">
    <property type="entry name" value="RAG1-ACTIVATING PROTEIN 1"/>
    <property type="match status" value="1"/>
</dbReference>
<reference evidence="14" key="1">
    <citation type="submission" date="2018-10" db="EMBL/GenBank/DDBJ databases">
        <title>Effector identification in a new, highly contiguous assembly of the strawberry crown rot pathogen Phytophthora cactorum.</title>
        <authorList>
            <person name="Armitage A.D."/>
            <person name="Nellist C.F."/>
            <person name="Bates H."/>
            <person name="Vickerstaff R.J."/>
            <person name="Harrison R.J."/>
        </authorList>
    </citation>
    <scope>NUCLEOTIDE SEQUENCE</scope>
    <source>
        <strain evidence="14">4040</strain>
    </source>
</reference>
<evidence type="ECO:0000256" key="6">
    <source>
        <dbReference type="ARBA" id="ARBA00022475"/>
    </source>
</evidence>
<keyword evidence="7" id="KW-0762">Sugar transport</keyword>
<dbReference type="PANTHER" id="PTHR10791:SF30">
    <property type="entry name" value="SUGAR TRANSPORTER SWEET1"/>
    <property type="match status" value="1"/>
</dbReference>
<evidence type="ECO:0000256" key="13">
    <source>
        <dbReference type="SAM" id="Phobius"/>
    </source>
</evidence>
<evidence type="ECO:0000256" key="4">
    <source>
        <dbReference type="ARBA" id="ARBA00021741"/>
    </source>
</evidence>
<dbReference type="GO" id="GO:0051119">
    <property type="term" value="F:sugar transmembrane transporter activity"/>
    <property type="evidence" value="ECO:0007669"/>
    <property type="project" value="InterPro"/>
</dbReference>
<keyword evidence="9" id="KW-0677">Repeat</keyword>
<name>A0A8T1C1N5_9STRA</name>
<feature type="transmembrane region" description="Helical" evidence="13">
    <location>
        <begin position="49"/>
        <end position="69"/>
    </location>
</feature>
<keyword evidence="10 13" id="KW-1133">Transmembrane helix</keyword>
<dbReference type="VEuPathDB" id="FungiDB:PC110_g18623"/>
<evidence type="ECO:0000256" key="11">
    <source>
        <dbReference type="ARBA" id="ARBA00023034"/>
    </source>
</evidence>
<comment type="similarity">
    <text evidence="3">Belongs to the SWEET sugar transporter family.</text>
</comment>
<protein>
    <recommendedName>
        <fullName evidence="4">Sugar transporter SWEET1</fullName>
    </recommendedName>
</protein>
<dbReference type="Proteomes" id="UP000736787">
    <property type="component" value="Unassembled WGS sequence"/>
</dbReference>
<sequence length="213" mass="23065">MRNVRCRLARSTIFPVAVSQGVGQLAAVVFNLIYFHWSPKQARKDTFKLYVAALVLHCIVTLYFVLSLASVTGQSNYDSSILLGYLGVFINVCMFASPFVTLKHVGQTKLAPSIPINLSLMIFASSVLWVATGLLDSNYYTTGLNLAGVVLGTIQMVLYYIYRPGRGVEDQQYGTNGELPVVVSSTSKSAGVVVSIDSPAYKPLSSPTIAGRI</sequence>
<dbReference type="GO" id="GO:0005886">
    <property type="term" value="C:plasma membrane"/>
    <property type="evidence" value="ECO:0007669"/>
    <property type="project" value="UniProtKB-SubCell"/>
</dbReference>
<gene>
    <name evidence="14" type="ORF">PC117_g18667</name>
</gene>
<dbReference type="InterPro" id="IPR004316">
    <property type="entry name" value="SWEET_rpt"/>
</dbReference>
<dbReference type="GO" id="GO:0000139">
    <property type="term" value="C:Golgi membrane"/>
    <property type="evidence" value="ECO:0007669"/>
    <property type="project" value="UniProtKB-SubCell"/>
</dbReference>
<dbReference type="InterPro" id="IPR047664">
    <property type="entry name" value="SWEET"/>
</dbReference>
<comment type="caution">
    <text evidence="14">The sequence shown here is derived from an EMBL/GenBank/DDBJ whole genome shotgun (WGS) entry which is preliminary data.</text>
</comment>
<evidence type="ECO:0000313" key="14">
    <source>
        <dbReference type="EMBL" id="KAG2913162.1"/>
    </source>
</evidence>
<evidence type="ECO:0000313" key="15">
    <source>
        <dbReference type="Proteomes" id="UP000736787"/>
    </source>
</evidence>
<evidence type="ECO:0000256" key="3">
    <source>
        <dbReference type="ARBA" id="ARBA00007809"/>
    </source>
</evidence>
<evidence type="ECO:0000256" key="9">
    <source>
        <dbReference type="ARBA" id="ARBA00022737"/>
    </source>
</evidence>
<evidence type="ECO:0000256" key="2">
    <source>
        <dbReference type="ARBA" id="ARBA00004653"/>
    </source>
</evidence>
<keyword evidence="8 13" id="KW-0812">Transmembrane</keyword>
<organism evidence="14 15">
    <name type="scientific">Phytophthora cactorum</name>
    <dbReference type="NCBI Taxonomy" id="29920"/>
    <lineage>
        <taxon>Eukaryota</taxon>
        <taxon>Sar</taxon>
        <taxon>Stramenopiles</taxon>
        <taxon>Oomycota</taxon>
        <taxon>Peronosporomycetes</taxon>
        <taxon>Peronosporales</taxon>
        <taxon>Peronosporaceae</taxon>
        <taxon>Phytophthora</taxon>
    </lineage>
</organism>
<keyword evidence="6" id="KW-1003">Cell membrane</keyword>
<evidence type="ECO:0000256" key="8">
    <source>
        <dbReference type="ARBA" id="ARBA00022692"/>
    </source>
</evidence>
<comment type="subcellular location">
    <subcellularLocation>
        <location evidence="1">Cell membrane</location>
        <topology evidence="1">Multi-pass membrane protein</topology>
    </subcellularLocation>
    <subcellularLocation>
        <location evidence="2">Golgi apparatus membrane</location>
        <topology evidence="2">Multi-pass membrane protein</topology>
    </subcellularLocation>
</comment>
<keyword evidence="5" id="KW-0813">Transport</keyword>
<dbReference type="EMBL" id="RCMK01000765">
    <property type="protein sequence ID" value="KAG2913162.1"/>
    <property type="molecule type" value="Genomic_DNA"/>
</dbReference>
<feature type="transmembrane region" description="Helical" evidence="13">
    <location>
        <begin position="144"/>
        <end position="162"/>
    </location>
</feature>
<feature type="transmembrane region" description="Helical" evidence="13">
    <location>
        <begin position="114"/>
        <end position="132"/>
    </location>
</feature>
<keyword evidence="11" id="KW-0333">Golgi apparatus</keyword>
<keyword evidence="12 13" id="KW-0472">Membrane</keyword>
<evidence type="ECO:0000256" key="12">
    <source>
        <dbReference type="ARBA" id="ARBA00023136"/>
    </source>
</evidence>
<accession>A0A8T1C1N5</accession>
<proteinExistence type="inferred from homology"/>
<feature type="transmembrane region" description="Helical" evidence="13">
    <location>
        <begin position="81"/>
        <end position="102"/>
    </location>
</feature>
<evidence type="ECO:0000256" key="10">
    <source>
        <dbReference type="ARBA" id="ARBA00022989"/>
    </source>
</evidence>